<keyword evidence="3" id="KW-1185">Reference proteome</keyword>
<gene>
    <name evidence="2" type="ORF">DOTSEDRAFT_71826</name>
</gene>
<dbReference type="AlphaFoldDB" id="N1PLD8"/>
<accession>N1PLD8</accession>
<organism evidence="2 3">
    <name type="scientific">Dothistroma septosporum (strain NZE10 / CBS 128990)</name>
    <name type="common">Red band needle blight fungus</name>
    <name type="synonym">Mycosphaerella pini</name>
    <dbReference type="NCBI Taxonomy" id="675120"/>
    <lineage>
        <taxon>Eukaryota</taxon>
        <taxon>Fungi</taxon>
        <taxon>Dikarya</taxon>
        <taxon>Ascomycota</taxon>
        <taxon>Pezizomycotina</taxon>
        <taxon>Dothideomycetes</taxon>
        <taxon>Dothideomycetidae</taxon>
        <taxon>Mycosphaerellales</taxon>
        <taxon>Mycosphaerellaceae</taxon>
        <taxon>Dothistroma</taxon>
    </lineage>
</organism>
<keyword evidence="1" id="KW-0472">Membrane</keyword>
<sequence>MNEYPSSPVSMHATPQHHNPNLGSRKRLACLLQADLLAFPDQVMHHPTVDHALWAHETVVATVILKAVVGFLAISHLQLVQMHETVLMGQLFLAHSDFHLPLVGIYLCLWLRWLLLVTALDSY</sequence>
<name>N1PLD8_DOTSN</name>
<evidence type="ECO:0000313" key="2">
    <source>
        <dbReference type="EMBL" id="EME44136.1"/>
    </source>
</evidence>
<reference evidence="3" key="1">
    <citation type="journal article" date="2012" name="PLoS Genet.">
        <title>The genomes of the fungal plant pathogens Cladosporium fulvum and Dothistroma septosporum reveal adaptation to different hosts and lifestyles but also signatures of common ancestry.</title>
        <authorList>
            <person name="de Wit P.J.G.M."/>
            <person name="van der Burgt A."/>
            <person name="Oekmen B."/>
            <person name="Stergiopoulos I."/>
            <person name="Abd-Elsalam K.A."/>
            <person name="Aerts A.L."/>
            <person name="Bahkali A.H."/>
            <person name="Beenen H.G."/>
            <person name="Chettri P."/>
            <person name="Cox M.P."/>
            <person name="Datema E."/>
            <person name="de Vries R.P."/>
            <person name="Dhillon B."/>
            <person name="Ganley A.R."/>
            <person name="Griffiths S.A."/>
            <person name="Guo Y."/>
            <person name="Hamelin R.C."/>
            <person name="Henrissat B."/>
            <person name="Kabir M.S."/>
            <person name="Jashni M.K."/>
            <person name="Kema G."/>
            <person name="Klaubauf S."/>
            <person name="Lapidus A."/>
            <person name="Levasseur A."/>
            <person name="Lindquist E."/>
            <person name="Mehrabi R."/>
            <person name="Ohm R.A."/>
            <person name="Owen T.J."/>
            <person name="Salamov A."/>
            <person name="Schwelm A."/>
            <person name="Schijlen E."/>
            <person name="Sun H."/>
            <person name="van den Burg H.A."/>
            <person name="van Ham R.C.H.J."/>
            <person name="Zhang S."/>
            <person name="Goodwin S.B."/>
            <person name="Grigoriev I.V."/>
            <person name="Collemare J."/>
            <person name="Bradshaw R.E."/>
        </authorList>
    </citation>
    <scope>NUCLEOTIDE SEQUENCE [LARGE SCALE GENOMIC DNA]</scope>
    <source>
        <strain evidence="3">NZE10 / CBS 128990</strain>
    </source>
</reference>
<protein>
    <submittedName>
        <fullName evidence="2">Uncharacterized protein</fullName>
    </submittedName>
</protein>
<proteinExistence type="predicted"/>
<dbReference type="EMBL" id="KB446539">
    <property type="protein sequence ID" value="EME44136.1"/>
    <property type="molecule type" value="Genomic_DNA"/>
</dbReference>
<evidence type="ECO:0000256" key="1">
    <source>
        <dbReference type="SAM" id="Phobius"/>
    </source>
</evidence>
<feature type="transmembrane region" description="Helical" evidence="1">
    <location>
        <begin position="59"/>
        <end position="79"/>
    </location>
</feature>
<keyword evidence="1" id="KW-1133">Transmembrane helix</keyword>
<feature type="transmembrane region" description="Helical" evidence="1">
    <location>
        <begin position="100"/>
        <end position="120"/>
    </location>
</feature>
<evidence type="ECO:0000313" key="3">
    <source>
        <dbReference type="Proteomes" id="UP000016933"/>
    </source>
</evidence>
<dbReference type="HOGENOM" id="CLU_2015210_0_0_1"/>
<dbReference type="Proteomes" id="UP000016933">
    <property type="component" value="Unassembled WGS sequence"/>
</dbReference>
<keyword evidence="1" id="KW-0812">Transmembrane</keyword>
<reference evidence="2 3" key="2">
    <citation type="journal article" date="2012" name="PLoS Pathog.">
        <title>Diverse lifestyles and strategies of plant pathogenesis encoded in the genomes of eighteen Dothideomycetes fungi.</title>
        <authorList>
            <person name="Ohm R.A."/>
            <person name="Feau N."/>
            <person name="Henrissat B."/>
            <person name="Schoch C.L."/>
            <person name="Horwitz B.A."/>
            <person name="Barry K.W."/>
            <person name="Condon B.J."/>
            <person name="Copeland A.C."/>
            <person name="Dhillon B."/>
            <person name="Glaser F."/>
            <person name="Hesse C.N."/>
            <person name="Kosti I."/>
            <person name="LaButti K."/>
            <person name="Lindquist E.A."/>
            <person name="Lucas S."/>
            <person name="Salamov A.A."/>
            <person name="Bradshaw R.E."/>
            <person name="Ciuffetti L."/>
            <person name="Hamelin R.C."/>
            <person name="Kema G.H.J."/>
            <person name="Lawrence C."/>
            <person name="Scott J.A."/>
            <person name="Spatafora J.W."/>
            <person name="Turgeon B.G."/>
            <person name="de Wit P.J.G.M."/>
            <person name="Zhong S."/>
            <person name="Goodwin S.B."/>
            <person name="Grigoriev I.V."/>
        </authorList>
    </citation>
    <scope>NUCLEOTIDE SEQUENCE [LARGE SCALE GENOMIC DNA]</scope>
    <source>
        <strain evidence="3">NZE10 / CBS 128990</strain>
    </source>
</reference>